<feature type="domain" description="CBM6" evidence="5">
    <location>
        <begin position="1358"/>
        <end position="1480"/>
    </location>
</feature>
<dbReference type="SUPFAM" id="SSF49785">
    <property type="entry name" value="Galactose-binding domain-like"/>
    <property type="match status" value="2"/>
</dbReference>
<dbReference type="RefSeq" id="WP_308441801.1">
    <property type="nucleotide sequence ID" value="NZ_BOOF01000011.1"/>
</dbReference>
<evidence type="ECO:0000256" key="1">
    <source>
        <dbReference type="ARBA" id="ARBA00022729"/>
    </source>
</evidence>
<dbReference type="CDD" id="cd23451">
    <property type="entry name" value="beta-trefoil_Ricin_laminarinase"/>
    <property type="match status" value="1"/>
</dbReference>
<dbReference type="InterPro" id="IPR058094">
    <property type="entry name" value="Ig-like_OmpL47-like"/>
</dbReference>
<sequence length="1839" mass="194429">MPPRRPTDRARKRIAQTCALLLAFTGLTVLTPAAPAQAHAAPVDAADYQRVELARGVAEMGEPMTMTVLPDLSVLHTAREGVLRRTDARGDTTVVGTLNVYSHDEEGLQGVAADPGFATNRFIYLYYAPRLDTPDGDAPATASDFSAWKGVNRLSRFTVKPDWTLDKASEVKILDVPADRGICCHVGGDMDFDAAGNLYLSTGDDSNPFDSSGYSPLDQRPDRNPAYDAQRTSGNTNDLRGKILRIKVKPDGTYDIPEGNLFPPGTPDTRPEIYAMGFRNPFRLSVDKATGVVYVGDYGPDAGTTDPNRGPSGQVEFNRVARPGNYGWPYCTGTNTPTETYNAFTFPSGPSGAKYDCAGGPVNASPRNTGQRTLPPAQPAWIRYGGDAGSPPEFGGGSESPMGGPVYHYDAALNSAVKFPQDLDGHLFVGEFGRKWIKAIDVQADGTRGGIVDFPWTGTQVMDLAFGPDGALYVLDYGTGYFNGDANSALYRFEYIKGRDRSPIAVAKADKTSGKTPLTVTFSSAGSADPEGATLAYSWDFGDGTTSTEANPVKTYDKDGTYTATLTVRDPAGNSGSASVVVTAGNTAPTVTIETPTAGSLFQWGDSVPFTIKVTDPEDGDVDCAKVKMTYVLGHDSHGHQITSKNGCSGELTIPVDGEHDDAANIFAVFDAEYTDKGGLTTHTQHILQPRHRQAEHYAASSGVNPISKSQAHGGKTVGDINNGDWISFKPYELSKAKGIAARVSSGGKGGTIEVRAGSPTGTLLGKVSVPVTGGWETFVDVSAPLANAPAGTTELYLFFKGNDGALFDVDDFTLTAEPPAGGSPGPIVNAGGLCLDVAGANTANGTSVQLYQCNDTGAQVWSVNGSTLRSLGKCLDVSNGGTADGTRVQIWDCVANVGAQVWTIGTDGTIKNPQSGKCLDASNTGQMVIKTCDGSNAQKWTTSTAPGGGAEGEVLVFSRTAGFRHDSIPAGIQAIKDLGFKVTATEDPAVFTAQNLAKYKAVVFLSTTGDVLNDAQQAAFESYVKAGGGYVGIHAAADTEYDWPFYGGLVGAWFASHPAVQKATVKVEDRAHPATAHLGSQWTRTDEWYDYRSNARTTAHVLATLDEKSYSGGRMGEDHPIAWCKEYQGGRSFYTGGGHTPESFSEPEFRQHLLGGIRYAMGDLKADCRPETGYTTLYNGSTTGWQQAGPGGFTNADGTLTSHGGLGLFWYKAKEFHSYSLKLDWKMRGDDNAGVFVGFPASDDPWSAVDNGYEIQIDATDVPEKTTGSVYGFQSADLKARDAALNPPGQWNTYELRVEGERLQIFLNGVKINDFTNTDPKRSLQQGYVGIQNHGDGDEVAFRNIRIKELGPAEGDVTVQAESWTEAKGVDTYPHAPAHGGTVLGYVNPGDWAAYDGVDLTGVTRFTARVASPNPSGGFEIRTGSPTGPVLGSVTVPNTGGWESYADVSTALTNVPSGSVKLYLVFTGADFDVDDFTLVRAPKDAKAPVTTATVDPAEPAGGWFTGPISVTLKAADEANGSGVDKTEYQLDGGAWTAYTGPVVVSGDGSHTLAYRSADKAGNVEDAKTLAVKVDATAPTTTATVAPANGDGWYNGAVPVTLAATDGTSGVAKTEYSMDGGAWTAYTKTVDVTGEGQHELRYRSADKAGNVEDIKAVTVKIDTKAPTVVVSGVANGRQYGDSQDLTIAWTAADSGSGIKTVTGTLDGQPVQSGTVRALYELALGEHTLTVTAVNKAGNRTVQTVKFSVVTSTDDISALIDRFEAAGKLTSKNAHRLQTNLATVRDAENKDKKTDKIVKELEKFKDVAGDKKVVADDQVRATILRDADALIVQYGGTPKN</sequence>
<dbReference type="InterPro" id="IPR000601">
    <property type="entry name" value="PKD_dom"/>
</dbReference>
<dbReference type="InterPro" id="IPR006584">
    <property type="entry name" value="Cellulose-bd_IV"/>
</dbReference>
<dbReference type="SUPFAM" id="SSF81296">
    <property type="entry name" value="E set domains"/>
    <property type="match status" value="1"/>
</dbReference>
<dbReference type="SMART" id="SM00606">
    <property type="entry name" value="CBD_IV"/>
    <property type="match status" value="2"/>
</dbReference>
<evidence type="ECO:0000256" key="2">
    <source>
        <dbReference type="SAM" id="MobiDB-lite"/>
    </source>
</evidence>
<dbReference type="PROSITE" id="PS50231">
    <property type="entry name" value="RICIN_B_LECTIN"/>
    <property type="match status" value="1"/>
</dbReference>
<dbReference type="SUPFAM" id="SSF50952">
    <property type="entry name" value="Soluble quinoprotein glucose dehydrogenase"/>
    <property type="match status" value="1"/>
</dbReference>
<dbReference type="InterPro" id="IPR014756">
    <property type="entry name" value="Ig_E-set"/>
</dbReference>
<dbReference type="Gene3D" id="2.80.10.50">
    <property type="match status" value="1"/>
</dbReference>
<dbReference type="InterPro" id="IPR012938">
    <property type="entry name" value="Glc/Sorbosone_DH"/>
</dbReference>
<dbReference type="Pfam" id="PF00652">
    <property type="entry name" value="Ricin_B_lectin"/>
    <property type="match status" value="1"/>
</dbReference>
<feature type="region of interest" description="Disordered" evidence="2">
    <location>
        <begin position="209"/>
        <end position="238"/>
    </location>
</feature>
<dbReference type="Gene3D" id="2.60.40.10">
    <property type="entry name" value="Immunoglobulins"/>
    <property type="match status" value="2"/>
</dbReference>
<name>A0ABQ4GJT3_9ACTN</name>
<dbReference type="InterPro" id="IPR022409">
    <property type="entry name" value="PKD/Chitinase_dom"/>
</dbReference>
<dbReference type="Pfam" id="PF18911">
    <property type="entry name" value="PKD_4"/>
    <property type="match status" value="1"/>
</dbReference>
<dbReference type="SMART" id="SM00089">
    <property type="entry name" value="PKD"/>
    <property type="match status" value="1"/>
</dbReference>
<dbReference type="Pfam" id="PF22888">
    <property type="entry name" value="FIMAH"/>
    <property type="match status" value="1"/>
</dbReference>
<dbReference type="SUPFAM" id="SSF50370">
    <property type="entry name" value="Ricin B-like lectins"/>
    <property type="match status" value="1"/>
</dbReference>
<dbReference type="InterPro" id="IPR000772">
    <property type="entry name" value="Ricin_B_lectin"/>
</dbReference>
<dbReference type="Gene3D" id="3.40.50.880">
    <property type="match status" value="1"/>
</dbReference>
<dbReference type="InterPro" id="IPR035986">
    <property type="entry name" value="PKD_dom_sf"/>
</dbReference>
<dbReference type="Proteomes" id="UP000660454">
    <property type="component" value="Unassembled WGS sequence"/>
</dbReference>
<feature type="domain" description="PKD" evidence="4">
    <location>
        <begin position="503"/>
        <end position="584"/>
    </location>
</feature>
<evidence type="ECO:0000313" key="7">
    <source>
        <dbReference type="Proteomes" id="UP000660454"/>
    </source>
</evidence>
<dbReference type="EMBL" id="BOOF01000011">
    <property type="protein sequence ID" value="GIH61686.1"/>
    <property type="molecule type" value="Genomic_DNA"/>
</dbReference>
<dbReference type="InterPro" id="IPR054470">
    <property type="entry name" value="FIMAH_dom"/>
</dbReference>
<protein>
    <recommendedName>
        <fullName evidence="8">Glucose/arabinose dehydrogenase, beta-propeller fold</fullName>
    </recommendedName>
</protein>
<dbReference type="PROSITE" id="PS51175">
    <property type="entry name" value="CBM6"/>
    <property type="match status" value="2"/>
</dbReference>
<dbReference type="InterPro" id="IPR029010">
    <property type="entry name" value="ThuA-like"/>
</dbReference>
<evidence type="ECO:0000259" key="5">
    <source>
        <dbReference type="PROSITE" id="PS51175"/>
    </source>
</evidence>
<accession>A0ABQ4GJT3</accession>
<dbReference type="Pfam" id="PF03422">
    <property type="entry name" value="CBM_6"/>
    <property type="match status" value="2"/>
</dbReference>
<dbReference type="Gene3D" id="2.60.120.260">
    <property type="entry name" value="Galactose-binding domain-like"/>
    <property type="match status" value="2"/>
</dbReference>
<gene>
    <name evidence="6" type="ORF">Msi02_25030</name>
</gene>
<dbReference type="Pfam" id="PF06283">
    <property type="entry name" value="ThuA"/>
    <property type="match status" value="1"/>
</dbReference>
<feature type="domain" description="CBM6" evidence="5">
    <location>
        <begin position="691"/>
        <end position="816"/>
    </location>
</feature>
<dbReference type="InterPro" id="IPR005084">
    <property type="entry name" value="CBM6"/>
</dbReference>
<dbReference type="SUPFAM" id="SSF52317">
    <property type="entry name" value="Class I glutamine amidotransferase-like"/>
    <property type="match status" value="1"/>
</dbReference>
<dbReference type="InterPro" id="IPR010496">
    <property type="entry name" value="AL/BT2_dom"/>
</dbReference>
<dbReference type="PANTHER" id="PTHR40469">
    <property type="entry name" value="SECRETED GLYCOSYL HYDROLASE"/>
    <property type="match status" value="1"/>
</dbReference>
<dbReference type="PANTHER" id="PTHR40469:SF2">
    <property type="entry name" value="GALACTOSE-BINDING DOMAIN-LIKE SUPERFAMILY PROTEIN"/>
    <property type="match status" value="1"/>
</dbReference>
<dbReference type="PROSITE" id="PS50093">
    <property type="entry name" value="PKD"/>
    <property type="match status" value="1"/>
</dbReference>
<dbReference type="Pfam" id="PF06439">
    <property type="entry name" value="3keto-disac_hyd"/>
    <property type="match status" value="1"/>
</dbReference>
<dbReference type="InterPro" id="IPR029062">
    <property type="entry name" value="Class_I_gatase-like"/>
</dbReference>
<evidence type="ECO:0000313" key="6">
    <source>
        <dbReference type="EMBL" id="GIH61686.1"/>
    </source>
</evidence>
<feature type="signal peptide" evidence="3">
    <location>
        <begin position="1"/>
        <end position="40"/>
    </location>
</feature>
<reference evidence="6 7" key="1">
    <citation type="submission" date="2021-01" db="EMBL/GenBank/DDBJ databases">
        <title>Whole genome shotgun sequence of Microbispora siamensis NBRC 104113.</title>
        <authorList>
            <person name="Komaki H."/>
            <person name="Tamura T."/>
        </authorList>
    </citation>
    <scope>NUCLEOTIDE SEQUENCE [LARGE SCALE GENOMIC DNA]</scope>
    <source>
        <strain evidence="6 7">NBRC 104113</strain>
    </source>
</reference>
<dbReference type="Pfam" id="PF07995">
    <property type="entry name" value="GSDH"/>
    <property type="match status" value="1"/>
</dbReference>
<feature type="chain" id="PRO_5047205334" description="Glucose/arabinose dehydrogenase, beta-propeller fold" evidence="3">
    <location>
        <begin position="41"/>
        <end position="1839"/>
    </location>
</feature>
<dbReference type="SUPFAM" id="SSF49299">
    <property type="entry name" value="PKD domain"/>
    <property type="match status" value="1"/>
</dbReference>
<comment type="caution">
    <text evidence="6">The sequence shown here is derived from an EMBL/GenBank/DDBJ whole genome shotgun (WGS) entry which is preliminary data.</text>
</comment>
<dbReference type="InterPro" id="IPR013783">
    <property type="entry name" value="Ig-like_fold"/>
</dbReference>
<dbReference type="SMART" id="SM00458">
    <property type="entry name" value="RICIN"/>
    <property type="match status" value="1"/>
</dbReference>
<dbReference type="InterPro" id="IPR035992">
    <property type="entry name" value="Ricin_B-like_lectins"/>
</dbReference>
<dbReference type="CDD" id="cd04084">
    <property type="entry name" value="CBM6_xylanase-like"/>
    <property type="match status" value="2"/>
</dbReference>
<dbReference type="Gene3D" id="2.60.120.560">
    <property type="entry name" value="Exo-inulinase, domain 1"/>
    <property type="match status" value="1"/>
</dbReference>
<dbReference type="Gene3D" id="3.30.1920.20">
    <property type="match status" value="2"/>
</dbReference>
<dbReference type="NCBIfam" id="NF047446">
    <property type="entry name" value="barrel_OmpL47"/>
    <property type="match status" value="2"/>
</dbReference>
<evidence type="ECO:0008006" key="8">
    <source>
        <dbReference type="Google" id="ProtNLM"/>
    </source>
</evidence>
<keyword evidence="1 3" id="KW-0732">Signal</keyword>
<dbReference type="InterPro" id="IPR011041">
    <property type="entry name" value="Quinoprot_gluc/sorb_DH_b-prop"/>
</dbReference>
<keyword evidence="7" id="KW-1185">Reference proteome</keyword>
<dbReference type="Gene3D" id="2.120.10.30">
    <property type="entry name" value="TolB, C-terminal domain"/>
    <property type="match status" value="1"/>
</dbReference>
<proteinExistence type="predicted"/>
<dbReference type="InterPro" id="IPR011042">
    <property type="entry name" value="6-blade_b-propeller_TolB-like"/>
</dbReference>
<dbReference type="InterPro" id="IPR008979">
    <property type="entry name" value="Galactose-bd-like_sf"/>
</dbReference>
<dbReference type="CDD" id="cd00146">
    <property type="entry name" value="PKD"/>
    <property type="match status" value="1"/>
</dbReference>
<evidence type="ECO:0000256" key="3">
    <source>
        <dbReference type="SAM" id="SignalP"/>
    </source>
</evidence>
<evidence type="ECO:0000259" key="4">
    <source>
        <dbReference type="PROSITE" id="PS50093"/>
    </source>
</evidence>
<organism evidence="6 7">
    <name type="scientific">Microbispora siamensis</name>
    <dbReference type="NCBI Taxonomy" id="564413"/>
    <lineage>
        <taxon>Bacteria</taxon>
        <taxon>Bacillati</taxon>
        <taxon>Actinomycetota</taxon>
        <taxon>Actinomycetes</taxon>
        <taxon>Streptosporangiales</taxon>
        <taxon>Streptosporangiaceae</taxon>
        <taxon>Microbispora</taxon>
    </lineage>
</organism>